<gene>
    <name evidence="2" type="ORF">WJ96_06265</name>
</gene>
<evidence type="ECO:0000256" key="1">
    <source>
        <dbReference type="SAM" id="MobiDB-lite"/>
    </source>
</evidence>
<organism evidence="2 3">
    <name type="scientific">Burkholderia ubonensis</name>
    <dbReference type="NCBI Taxonomy" id="101571"/>
    <lineage>
        <taxon>Bacteria</taxon>
        <taxon>Pseudomonadati</taxon>
        <taxon>Pseudomonadota</taxon>
        <taxon>Betaproteobacteria</taxon>
        <taxon>Burkholderiales</taxon>
        <taxon>Burkholderiaceae</taxon>
        <taxon>Burkholderia</taxon>
        <taxon>Burkholderia cepacia complex</taxon>
    </lineage>
</organism>
<dbReference type="Proteomes" id="UP000056453">
    <property type="component" value="Unassembled WGS sequence"/>
</dbReference>
<feature type="compositionally biased region" description="Low complexity" evidence="1">
    <location>
        <begin position="83"/>
        <end position="112"/>
    </location>
</feature>
<sequence>MARVTAYEATDGSLHRDKKDYLRHEANLVVSKKLQAIIEGKTADAAKAAELHDFIVNGVGLNTLRDLFAIPYKPGADDGDGEAAGAGAPAGTEGGTPAAEGGTPAAPAATDI</sequence>
<proteinExistence type="predicted"/>
<evidence type="ECO:0000313" key="2">
    <source>
        <dbReference type="EMBL" id="KVP98173.1"/>
    </source>
</evidence>
<accession>A0AAW3MW59</accession>
<keyword evidence="3" id="KW-1185">Reference proteome</keyword>
<reference evidence="2 3" key="1">
    <citation type="submission" date="2015-11" db="EMBL/GenBank/DDBJ databases">
        <title>Expanding the genomic diversity of Burkholderia species for the development of highly accurate diagnostics.</title>
        <authorList>
            <person name="Sahl J."/>
            <person name="Keim P."/>
            <person name="Wagner D."/>
        </authorList>
    </citation>
    <scope>NUCLEOTIDE SEQUENCE [LARGE SCALE GENOMIC DNA]</scope>
    <source>
        <strain evidence="2 3">MSMB1808WGS</strain>
    </source>
</reference>
<name>A0AAW3MW59_9BURK</name>
<evidence type="ECO:0000313" key="3">
    <source>
        <dbReference type="Proteomes" id="UP000056453"/>
    </source>
</evidence>
<dbReference type="EMBL" id="LPBJ01000047">
    <property type="protein sequence ID" value="KVP98173.1"/>
    <property type="molecule type" value="Genomic_DNA"/>
</dbReference>
<feature type="region of interest" description="Disordered" evidence="1">
    <location>
        <begin position="78"/>
        <end position="112"/>
    </location>
</feature>
<dbReference type="RefSeq" id="WP_059954234.1">
    <property type="nucleotide sequence ID" value="NZ_LPBJ01000047.1"/>
</dbReference>
<comment type="caution">
    <text evidence="2">The sequence shown here is derived from an EMBL/GenBank/DDBJ whole genome shotgun (WGS) entry which is preliminary data.</text>
</comment>
<dbReference type="AlphaFoldDB" id="A0AAW3MW59"/>
<protein>
    <submittedName>
        <fullName evidence="2">Uncharacterized protein</fullName>
    </submittedName>
</protein>